<evidence type="ECO:0000256" key="1">
    <source>
        <dbReference type="ARBA" id="ARBA00022741"/>
    </source>
</evidence>
<keyword evidence="4" id="KW-1185">Reference proteome</keyword>
<accession>A0AA38KMN4</accession>
<dbReference type="GO" id="GO:0005634">
    <property type="term" value="C:nucleus"/>
    <property type="evidence" value="ECO:0007669"/>
    <property type="project" value="TreeGrafter"/>
</dbReference>
<sequence length="157" mass="17584">HYSGALFKKLVPESYRKSYNNANSIDSIGTGSIDDSLPFAVTEGPNRTPLIQARYLDEYRSFTPTQILAMILSNIKKIAKHNLKMEILDCCIGIPVYFTVLVRREVLDTATIVNLNPLCLLHETTATTLAYGIYKMDLSEMDPLNVVFVDIGHANMQ</sequence>
<dbReference type="EMBL" id="JAHRHJ020000007">
    <property type="protein sequence ID" value="KAH9308673.1"/>
    <property type="molecule type" value="Genomic_DNA"/>
</dbReference>
<name>A0AA38KMN4_TAXCH</name>
<evidence type="ECO:0000313" key="4">
    <source>
        <dbReference type="Proteomes" id="UP000824469"/>
    </source>
</evidence>
<dbReference type="Pfam" id="PF00012">
    <property type="entry name" value="HSP70"/>
    <property type="match status" value="1"/>
</dbReference>
<dbReference type="GO" id="GO:0005829">
    <property type="term" value="C:cytosol"/>
    <property type="evidence" value="ECO:0007669"/>
    <property type="project" value="TreeGrafter"/>
</dbReference>
<dbReference type="PANTHER" id="PTHR45639:SF4">
    <property type="entry name" value="HSC70CB, ISOFORM G"/>
    <property type="match status" value="1"/>
</dbReference>
<dbReference type="InterPro" id="IPR043129">
    <property type="entry name" value="ATPase_NBD"/>
</dbReference>
<gene>
    <name evidence="3" type="ORF">KI387_036584</name>
</gene>
<evidence type="ECO:0000256" key="2">
    <source>
        <dbReference type="ARBA" id="ARBA00022840"/>
    </source>
</evidence>
<dbReference type="InterPro" id="IPR013126">
    <property type="entry name" value="Hsp_70_fam"/>
</dbReference>
<feature type="non-terminal residue" evidence="3">
    <location>
        <position position="157"/>
    </location>
</feature>
<organism evidence="3 4">
    <name type="scientific">Taxus chinensis</name>
    <name type="common">Chinese yew</name>
    <name type="synonym">Taxus wallichiana var. chinensis</name>
    <dbReference type="NCBI Taxonomy" id="29808"/>
    <lineage>
        <taxon>Eukaryota</taxon>
        <taxon>Viridiplantae</taxon>
        <taxon>Streptophyta</taxon>
        <taxon>Embryophyta</taxon>
        <taxon>Tracheophyta</taxon>
        <taxon>Spermatophyta</taxon>
        <taxon>Pinopsida</taxon>
        <taxon>Pinidae</taxon>
        <taxon>Conifers II</taxon>
        <taxon>Cupressales</taxon>
        <taxon>Taxaceae</taxon>
        <taxon>Taxus</taxon>
    </lineage>
</organism>
<comment type="caution">
    <text evidence="3">The sequence shown here is derived from an EMBL/GenBank/DDBJ whole genome shotgun (WGS) entry which is preliminary data.</text>
</comment>
<reference evidence="3 4" key="1">
    <citation type="journal article" date="2021" name="Nat. Plants">
        <title>The Taxus genome provides insights into paclitaxel biosynthesis.</title>
        <authorList>
            <person name="Xiong X."/>
            <person name="Gou J."/>
            <person name="Liao Q."/>
            <person name="Li Y."/>
            <person name="Zhou Q."/>
            <person name="Bi G."/>
            <person name="Li C."/>
            <person name="Du R."/>
            <person name="Wang X."/>
            <person name="Sun T."/>
            <person name="Guo L."/>
            <person name="Liang H."/>
            <person name="Lu P."/>
            <person name="Wu Y."/>
            <person name="Zhang Z."/>
            <person name="Ro D.K."/>
            <person name="Shang Y."/>
            <person name="Huang S."/>
            <person name="Yan J."/>
        </authorList>
    </citation>
    <scope>NUCLEOTIDE SEQUENCE [LARGE SCALE GENOMIC DNA]</scope>
    <source>
        <strain evidence="3">Ta-2019</strain>
    </source>
</reference>
<dbReference type="Gene3D" id="3.30.420.40">
    <property type="match status" value="2"/>
</dbReference>
<dbReference type="SUPFAM" id="SSF53067">
    <property type="entry name" value="Actin-like ATPase domain"/>
    <property type="match status" value="1"/>
</dbReference>
<proteinExistence type="predicted"/>
<dbReference type="GO" id="GO:0140662">
    <property type="term" value="F:ATP-dependent protein folding chaperone"/>
    <property type="evidence" value="ECO:0007669"/>
    <property type="project" value="InterPro"/>
</dbReference>
<dbReference type="GO" id="GO:0005524">
    <property type="term" value="F:ATP binding"/>
    <property type="evidence" value="ECO:0007669"/>
    <property type="project" value="UniProtKB-KW"/>
</dbReference>
<dbReference type="AlphaFoldDB" id="A0AA38KMN4"/>
<evidence type="ECO:0000313" key="3">
    <source>
        <dbReference type="EMBL" id="KAH9308673.1"/>
    </source>
</evidence>
<keyword evidence="1" id="KW-0547">Nucleotide-binding</keyword>
<dbReference type="Proteomes" id="UP000824469">
    <property type="component" value="Unassembled WGS sequence"/>
</dbReference>
<feature type="non-terminal residue" evidence="3">
    <location>
        <position position="1"/>
    </location>
</feature>
<dbReference type="FunFam" id="3.30.420.40:FF:000171">
    <property type="entry name" value="Heat shock 70 kDa protein 4"/>
    <property type="match status" value="1"/>
</dbReference>
<dbReference type="Gene3D" id="3.30.30.30">
    <property type="match status" value="1"/>
</dbReference>
<dbReference type="PANTHER" id="PTHR45639">
    <property type="entry name" value="HSC70CB, ISOFORM G-RELATED"/>
    <property type="match status" value="1"/>
</dbReference>
<dbReference type="SMR" id="A0AA38KMN4"/>
<protein>
    <submittedName>
        <fullName evidence="3">Uncharacterized protein</fullName>
    </submittedName>
</protein>
<keyword evidence="2" id="KW-0067">ATP-binding</keyword>